<dbReference type="EMBL" id="GGEC01010028">
    <property type="protein sequence ID" value="MBW90511.1"/>
    <property type="molecule type" value="Transcribed_RNA"/>
</dbReference>
<protein>
    <submittedName>
        <fullName evidence="1">Uncharacterized protein MANES_S079200</fullName>
    </submittedName>
</protein>
<accession>A0A2P2JAM5</accession>
<name>A0A2P2JAM5_RHIMU</name>
<proteinExistence type="predicted"/>
<reference evidence="1" key="1">
    <citation type="submission" date="2018-02" db="EMBL/GenBank/DDBJ databases">
        <title>Rhizophora mucronata_Transcriptome.</title>
        <authorList>
            <person name="Meera S.P."/>
            <person name="Sreeshan A."/>
            <person name="Augustine A."/>
        </authorList>
    </citation>
    <scope>NUCLEOTIDE SEQUENCE</scope>
    <source>
        <tissue evidence="1">Leaf</tissue>
    </source>
</reference>
<organism evidence="1">
    <name type="scientific">Rhizophora mucronata</name>
    <name type="common">Asiatic mangrove</name>
    <dbReference type="NCBI Taxonomy" id="61149"/>
    <lineage>
        <taxon>Eukaryota</taxon>
        <taxon>Viridiplantae</taxon>
        <taxon>Streptophyta</taxon>
        <taxon>Embryophyta</taxon>
        <taxon>Tracheophyta</taxon>
        <taxon>Spermatophyta</taxon>
        <taxon>Magnoliopsida</taxon>
        <taxon>eudicotyledons</taxon>
        <taxon>Gunneridae</taxon>
        <taxon>Pentapetalae</taxon>
        <taxon>rosids</taxon>
        <taxon>fabids</taxon>
        <taxon>Malpighiales</taxon>
        <taxon>Rhizophoraceae</taxon>
        <taxon>Rhizophora</taxon>
    </lineage>
</organism>
<sequence>MSERLGLNQVARFEMVNWRRKRISATMWHHIASVGQSSIIEAFLVGGRYPLHVCKVRFPVSVENEFQYERGQPKT</sequence>
<dbReference type="AlphaFoldDB" id="A0A2P2JAM5"/>
<evidence type="ECO:0000313" key="1">
    <source>
        <dbReference type="EMBL" id="MBW90511.1"/>
    </source>
</evidence>